<evidence type="ECO:0000256" key="1">
    <source>
        <dbReference type="SAM" id="MobiDB-lite"/>
    </source>
</evidence>
<proteinExistence type="predicted"/>
<dbReference type="Proteomes" id="UP001458880">
    <property type="component" value="Unassembled WGS sequence"/>
</dbReference>
<feature type="compositionally biased region" description="Polar residues" evidence="1">
    <location>
        <begin position="22"/>
        <end position="36"/>
    </location>
</feature>
<comment type="caution">
    <text evidence="2">The sequence shown here is derived from an EMBL/GenBank/DDBJ whole genome shotgun (WGS) entry which is preliminary data.</text>
</comment>
<reference evidence="2 3" key="1">
    <citation type="journal article" date="2024" name="BMC Genomics">
        <title>De novo assembly and annotation of Popillia japonica's genome with initial clues to its potential as an invasive pest.</title>
        <authorList>
            <person name="Cucini C."/>
            <person name="Boschi S."/>
            <person name="Funari R."/>
            <person name="Cardaioli E."/>
            <person name="Iannotti N."/>
            <person name="Marturano G."/>
            <person name="Paoli F."/>
            <person name="Bruttini M."/>
            <person name="Carapelli A."/>
            <person name="Frati F."/>
            <person name="Nardi F."/>
        </authorList>
    </citation>
    <scope>NUCLEOTIDE SEQUENCE [LARGE SCALE GENOMIC DNA]</scope>
    <source>
        <strain evidence="2">DMR45628</strain>
    </source>
</reference>
<feature type="region of interest" description="Disordered" evidence="1">
    <location>
        <begin position="1"/>
        <end position="45"/>
    </location>
</feature>
<sequence length="72" mass="7897">MQRHLTNSKSTATPTRPDWLISNEQPSSGSATPSNEFQEHSNSDSSGLAYLQRAAFLGITLVPMPVRLPPHH</sequence>
<keyword evidence="3" id="KW-1185">Reference proteome</keyword>
<dbReference type="EMBL" id="JASPKY010000373">
    <property type="protein sequence ID" value="KAK9703288.1"/>
    <property type="molecule type" value="Genomic_DNA"/>
</dbReference>
<evidence type="ECO:0000313" key="2">
    <source>
        <dbReference type="EMBL" id="KAK9703288.1"/>
    </source>
</evidence>
<organism evidence="2 3">
    <name type="scientific">Popillia japonica</name>
    <name type="common">Japanese beetle</name>
    <dbReference type="NCBI Taxonomy" id="7064"/>
    <lineage>
        <taxon>Eukaryota</taxon>
        <taxon>Metazoa</taxon>
        <taxon>Ecdysozoa</taxon>
        <taxon>Arthropoda</taxon>
        <taxon>Hexapoda</taxon>
        <taxon>Insecta</taxon>
        <taxon>Pterygota</taxon>
        <taxon>Neoptera</taxon>
        <taxon>Endopterygota</taxon>
        <taxon>Coleoptera</taxon>
        <taxon>Polyphaga</taxon>
        <taxon>Scarabaeiformia</taxon>
        <taxon>Scarabaeidae</taxon>
        <taxon>Rutelinae</taxon>
        <taxon>Popillia</taxon>
    </lineage>
</organism>
<feature type="compositionally biased region" description="Polar residues" evidence="1">
    <location>
        <begin position="1"/>
        <end position="14"/>
    </location>
</feature>
<evidence type="ECO:0000313" key="3">
    <source>
        <dbReference type="Proteomes" id="UP001458880"/>
    </source>
</evidence>
<protein>
    <submittedName>
        <fullName evidence="2">Uncharacterized protein</fullName>
    </submittedName>
</protein>
<name>A0AAW1JHN6_POPJA</name>
<dbReference type="AlphaFoldDB" id="A0AAW1JHN6"/>
<accession>A0AAW1JHN6</accession>
<gene>
    <name evidence="2" type="ORF">QE152_g29436</name>
</gene>